<dbReference type="OrthoDB" id="504210at2759"/>
<comment type="caution">
    <text evidence="1">The sequence shown here is derived from an EMBL/GenBank/DDBJ whole genome shotgun (WGS) entry which is preliminary data.</text>
</comment>
<evidence type="ECO:0000313" key="1">
    <source>
        <dbReference type="EMBL" id="KAF3044374.1"/>
    </source>
</evidence>
<proteinExistence type="predicted"/>
<accession>A0A9P4WWW8</accession>
<dbReference type="EMBL" id="SWKV01000009">
    <property type="protein sequence ID" value="KAF3044374.1"/>
    <property type="molecule type" value="Genomic_DNA"/>
</dbReference>
<dbReference type="AlphaFoldDB" id="A0A9P4WWW8"/>
<keyword evidence="2" id="KW-1185">Reference proteome</keyword>
<organism evidence="1 2">
    <name type="scientific">Didymella heteroderae</name>
    <dbReference type="NCBI Taxonomy" id="1769908"/>
    <lineage>
        <taxon>Eukaryota</taxon>
        <taxon>Fungi</taxon>
        <taxon>Dikarya</taxon>
        <taxon>Ascomycota</taxon>
        <taxon>Pezizomycotina</taxon>
        <taxon>Dothideomycetes</taxon>
        <taxon>Pleosporomycetidae</taxon>
        <taxon>Pleosporales</taxon>
        <taxon>Pleosporineae</taxon>
        <taxon>Didymellaceae</taxon>
        <taxon>Didymella</taxon>
    </lineage>
</organism>
<dbReference type="Proteomes" id="UP000758155">
    <property type="component" value="Unassembled WGS sequence"/>
</dbReference>
<reference evidence="1" key="1">
    <citation type="submission" date="2019-04" db="EMBL/GenBank/DDBJ databases">
        <title>Sequencing of skin fungus with MAO and IRED activity.</title>
        <authorList>
            <person name="Marsaioli A.J."/>
            <person name="Bonatto J.M.C."/>
            <person name="Reis Junior O."/>
        </authorList>
    </citation>
    <scope>NUCLEOTIDE SEQUENCE</scope>
    <source>
        <strain evidence="1">28M1</strain>
    </source>
</reference>
<gene>
    <name evidence="1" type="ORF">E8E12_009826</name>
</gene>
<sequence>MARTKRVEPEPRALSPFPAGTRAILRQGPEAVAYHIPVSPSTDDGTPLKSTIALPRHSAWTSGLHFHATHTEYLRLIKGAIFVELNNKMKFISALVGGEVDGTGQLVQSGLIIEVPRYAFHNWGRLEHHNDSARSPGRRAQHEDILPEDWTEEVIVEEWTDPSDIAKPLFFWNLNGIITAPGEAILPKRQSLAKGLLGSLWVDLQLFLVFWELDNWPVFNVFRTISPASDSHLCTLRVLDATKMLVSFGALLLAKLFGTLLGLKAVEKRRTPDALWEAYKKSQYGHSSRY</sequence>
<protein>
    <submittedName>
        <fullName evidence="1">Uncharacterized protein</fullName>
    </submittedName>
</protein>
<name>A0A9P4WWW8_9PLEO</name>
<evidence type="ECO:0000313" key="2">
    <source>
        <dbReference type="Proteomes" id="UP000758155"/>
    </source>
</evidence>